<evidence type="ECO:0000256" key="5">
    <source>
        <dbReference type="SAM" id="Phobius"/>
    </source>
</evidence>
<evidence type="ECO:0000256" key="1">
    <source>
        <dbReference type="ARBA" id="ARBA00004141"/>
    </source>
</evidence>
<evidence type="ECO:0000256" key="3">
    <source>
        <dbReference type="ARBA" id="ARBA00022989"/>
    </source>
</evidence>
<dbReference type="Proteomes" id="UP001152747">
    <property type="component" value="Unassembled WGS sequence"/>
</dbReference>
<evidence type="ECO:0000313" key="6">
    <source>
        <dbReference type="EMBL" id="CAI5452839.1"/>
    </source>
</evidence>
<organism evidence="6 7">
    <name type="scientific">Caenorhabditis angaria</name>
    <dbReference type="NCBI Taxonomy" id="860376"/>
    <lineage>
        <taxon>Eukaryota</taxon>
        <taxon>Metazoa</taxon>
        <taxon>Ecdysozoa</taxon>
        <taxon>Nematoda</taxon>
        <taxon>Chromadorea</taxon>
        <taxon>Rhabditida</taxon>
        <taxon>Rhabditina</taxon>
        <taxon>Rhabditomorpha</taxon>
        <taxon>Rhabditoidea</taxon>
        <taxon>Rhabditidae</taxon>
        <taxon>Peloderinae</taxon>
        <taxon>Caenorhabditis</taxon>
    </lineage>
</organism>
<feature type="transmembrane region" description="Helical" evidence="5">
    <location>
        <begin position="109"/>
        <end position="127"/>
    </location>
</feature>
<comment type="caution">
    <text evidence="6">The sequence shown here is derived from an EMBL/GenBank/DDBJ whole genome shotgun (WGS) entry which is preliminary data.</text>
</comment>
<dbReference type="AlphaFoldDB" id="A0A9P1IXG8"/>
<dbReference type="Pfam" id="PF10292">
    <property type="entry name" value="7TM_GPCR_Srab"/>
    <property type="match status" value="1"/>
</dbReference>
<feature type="transmembrane region" description="Helical" evidence="5">
    <location>
        <begin position="25"/>
        <end position="47"/>
    </location>
</feature>
<evidence type="ECO:0000256" key="2">
    <source>
        <dbReference type="ARBA" id="ARBA00022692"/>
    </source>
</evidence>
<dbReference type="InterPro" id="IPR019408">
    <property type="entry name" value="7TM_GPCR_serpentine_rcpt_Srab"/>
</dbReference>
<feature type="transmembrane region" description="Helical" evidence="5">
    <location>
        <begin position="277"/>
        <end position="301"/>
    </location>
</feature>
<feature type="transmembrane region" description="Helical" evidence="5">
    <location>
        <begin position="191"/>
        <end position="216"/>
    </location>
</feature>
<feature type="transmembrane region" description="Helical" evidence="5">
    <location>
        <begin position="59"/>
        <end position="77"/>
    </location>
</feature>
<keyword evidence="7" id="KW-1185">Reference proteome</keyword>
<gene>
    <name evidence="6" type="ORF">CAMP_LOCUS15476</name>
</gene>
<feature type="transmembrane region" description="Helical" evidence="5">
    <location>
        <begin position="249"/>
        <end position="271"/>
    </location>
</feature>
<keyword evidence="4 5" id="KW-0472">Membrane</keyword>
<dbReference type="InterPro" id="IPR053286">
    <property type="entry name" value="Nematode_rcpt-like_srab"/>
</dbReference>
<name>A0A9P1IXG8_9PELO</name>
<dbReference type="OrthoDB" id="5860241at2759"/>
<accession>A0A9P1IXG8</accession>
<reference evidence="6" key="1">
    <citation type="submission" date="2022-11" db="EMBL/GenBank/DDBJ databases">
        <authorList>
            <person name="Kikuchi T."/>
        </authorList>
    </citation>
    <scope>NUCLEOTIDE SEQUENCE</scope>
    <source>
        <strain evidence="6">PS1010</strain>
    </source>
</reference>
<evidence type="ECO:0000313" key="7">
    <source>
        <dbReference type="Proteomes" id="UP001152747"/>
    </source>
</evidence>
<keyword evidence="3 5" id="KW-1133">Transmembrane helix</keyword>
<dbReference type="EMBL" id="CANHGI010000005">
    <property type="protein sequence ID" value="CAI5452839.1"/>
    <property type="molecule type" value="Genomic_DNA"/>
</dbReference>
<dbReference type="GO" id="GO:0016020">
    <property type="term" value="C:membrane"/>
    <property type="evidence" value="ECO:0007669"/>
    <property type="project" value="UniProtKB-SubCell"/>
</dbReference>
<protein>
    <submittedName>
        <fullName evidence="6">Uncharacterized protein</fullName>
    </submittedName>
</protein>
<feature type="transmembrane region" description="Helical" evidence="5">
    <location>
        <begin position="148"/>
        <end position="171"/>
    </location>
</feature>
<sequence>MEYSVSPNCDVMQTYVDSIELRISLIVNLIIAIVAFPILVKSIIYIWKTDTFHRNTKMQIFVHLIALLIHVIGRLGLHSLDLFNYFSLGGNSSACEIIPKFYRCLILRAFYNIGLALSSMCSICLVLERYASTVFSSNYEHCGPNYGISLVFVQILLATSFIGSLYFYASFQPGDNVLYYCQTIASSRGNIFFVVIPLYSVLATQIIARFMFNVLIKINKKLRTRQIISLSTRYNLDQSIRSINVLTHAINYSTFVFIVLSIVTTTLHLFSSHFSKPVYIALVEAVHILPLYSIVVPILIYKNLSDINKMDKKNLNKAIHTGSDAYFTLFAKQIS</sequence>
<keyword evidence="2 5" id="KW-0812">Transmembrane</keyword>
<proteinExistence type="predicted"/>
<dbReference type="PANTHER" id="PTHR46561:SF7">
    <property type="entry name" value="G PROTEIN-COUPLED RECEPTOR-RELATED"/>
    <property type="match status" value="1"/>
</dbReference>
<dbReference type="PANTHER" id="PTHR46561">
    <property type="entry name" value="SERPENTINE RECEPTOR, CLASS AB (CLASS A-LIKE)-RELATED"/>
    <property type="match status" value="1"/>
</dbReference>
<comment type="subcellular location">
    <subcellularLocation>
        <location evidence="1">Membrane</location>
        <topology evidence="1">Multi-pass membrane protein</topology>
    </subcellularLocation>
</comment>
<evidence type="ECO:0000256" key="4">
    <source>
        <dbReference type="ARBA" id="ARBA00023136"/>
    </source>
</evidence>